<reference evidence="1" key="1">
    <citation type="journal article" date="2021" name="Nat. Commun.">
        <title>Genetic determinants of endophytism in the Arabidopsis root mycobiome.</title>
        <authorList>
            <person name="Mesny F."/>
            <person name="Miyauchi S."/>
            <person name="Thiergart T."/>
            <person name="Pickel B."/>
            <person name="Atanasova L."/>
            <person name="Karlsson M."/>
            <person name="Huettel B."/>
            <person name="Barry K.W."/>
            <person name="Haridas S."/>
            <person name="Chen C."/>
            <person name="Bauer D."/>
            <person name="Andreopoulos W."/>
            <person name="Pangilinan J."/>
            <person name="LaButti K."/>
            <person name="Riley R."/>
            <person name="Lipzen A."/>
            <person name="Clum A."/>
            <person name="Drula E."/>
            <person name="Henrissat B."/>
            <person name="Kohler A."/>
            <person name="Grigoriev I.V."/>
            <person name="Martin F.M."/>
            <person name="Hacquard S."/>
        </authorList>
    </citation>
    <scope>NUCLEOTIDE SEQUENCE</scope>
    <source>
        <strain evidence="1">MPI-CAGE-AT-0147</strain>
    </source>
</reference>
<organism evidence="1 2">
    <name type="scientific">Dactylonectria macrodidyma</name>
    <dbReference type="NCBI Taxonomy" id="307937"/>
    <lineage>
        <taxon>Eukaryota</taxon>
        <taxon>Fungi</taxon>
        <taxon>Dikarya</taxon>
        <taxon>Ascomycota</taxon>
        <taxon>Pezizomycotina</taxon>
        <taxon>Sordariomycetes</taxon>
        <taxon>Hypocreomycetidae</taxon>
        <taxon>Hypocreales</taxon>
        <taxon>Nectriaceae</taxon>
        <taxon>Dactylonectria</taxon>
    </lineage>
</organism>
<name>A0A9P9FHE2_9HYPO</name>
<evidence type="ECO:0000313" key="1">
    <source>
        <dbReference type="EMBL" id="KAH7161806.1"/>
    </source>
</evidence>
<evidence type="ECO:0000313" key="2">
    <source>
        <dbReference type="Proteomes" id="UP000738349"/>
    </source>
</evidence>
<dbReference type="AlphaFoldDB" id="A0A9P9FHE2"/>
<sequence>MPFFGLFLAPLVLVTVGWTLVKLWRKRQKPQAVSLIPPIDPLHNFDWKTEKPKTLRPFKPVYNITMAIQAETMSNLITIDRDYLNRVNTRRDIVTEYKNTVHGYVEGGQEAVRELYSFLLVDYLPVRFPTMFTITEKETFRNHVTGKSFPTTAPLDPEVCLRTLAETVEEDIFLLKETADSHECPAFLCCFPTGFDPSSKLGQTLKGIHGPVPAYDKIGPSMERFFRKLEVGKSVRRMNWVVQTHGDLINVSGNHIKDGDEFVADEEVDPNKAHLRVELQSLTRLPKTKFVLFCFKTYLYPISEIKAEGSGPALADAIEGLQSGNAPGMFKYKSAVRWGKSIASYLQS</sequence>
<dbReference type="InterPro" id="IPR021848">
    <property type="entry name" value="HODM_asu-like"/>
</dbReference>
<keyword evidence="2" id="KW-1185">Reference proteome</keyword>
<dbReference type="OrthoDB" id="5043642at2759"/>
<dbReference type="Pfam" id="PF11927">
    <property type="entry name" value="HODM_asu-like"/>
    <property type="match status" value="1"/>
</dbReference>
<protein>
    <submittedName>
        <fullName evidence="1">Uncharacterized protein</fullName>
    </submittedName>
</protein>
<dbReference type="Proteomes" id="UP000738349">
    <property type="component" value="Unassembled WGS sequence"/>
</dbReference>
<comment type="caution">
    <text evidence="1">The sequence shown here is derived from an EMBL/GenBank/DDBJ whole genome shotgun (WGS) entry which is preliminary data.</text>
</comment>
<dbReference type="EMBL" id="JAGMUV010000004">
    <property type="protein sequence ID" value="KAH7161806.1"/>
    <property type="molecule type" value="Genomic_DNA"/>
</dbReference>
<accession>A0A9P9FHE2</accession>
<gene>
    <name evidence="1" type="ORF">EDB81DRAFT_925523</name>
</gene>
<proteinExistence type="predicted"/>